<dbReference type="AlphaFoldDB" id="A0A075I2N0"/>
<dbReference type="EC" id="5.4.2.9" evidence="1"/>
<evidence type="ECO:0000313" key="1">
    <source>
        <dbReference type="EMBL" id="AIF22060.1"/>
    </source>
</evidence>
<dbReference type="GO" id="GO:0050188">
    <property type="term" value="F:phosphoenolpyruvate mutase activity"/>
    <property type="evidence" value="ECO:0007669"/>
    <property type="project" value="UniProtKB-EC"/>
</dbReference>
<protein>
    <submittedName>
        <fullName evidence="1">Putative phosphoenolpyruvate phosphomutase</fullName>
        <ecNumber evidence="1">5.4.2.9</ecNumber>
    </submittedName>
</protein>
<name>A0A075I2N0_9ARCH</name>
<proteinExistence type="predicted"/>
<accession>A0A075I2N0</accession>
<sequence length="87" mass="10127">MPTTYDSVGIDELIAHKIKMVIHANQTLRVAHYYMSKILKMNAVNSLSDIKEPMSSMEDIFEIQEMYDIKSKEKEIEEELKKLGYIS</sequence>
<organism evidence="1">
    <name type="scientific">uncultured marine thaumarchaeote SAT1000_07_E05</name>
    <dbReference type="NCBI Taxonomy" id="1456364"/>
    <lineage>
        <taxon>Archaea</taxon>
        <taxon>Nitrososphaerota</taxon>
        <taxon>environmental samples</taxon>
    </lineage>
</organism>
<dbReference type="EMBL" id="KF901203">
    <property type="protein sequence ID" value="AIF22060.1"/>
    <property type="molecule type" value="Genomic_DNA"/>
</dbReference>
<keyword evidence="1" id="KW-0413">Isomerase</keyword>
<keyword evidence="1" id="KW-0670">Pyruvate</keyword>
<reference evidence="1" key="1">
    <citation type="journal article" date="2014" name="Genome Biol. Evol.">
        <title>Pangenome evidence for extensive interdomain horizontal transfer affecting lineage core and shell genes in uncultured planktonic thaumarchaeota and euryarchaeota.</title>
        <authorList>
            <person name="Deschamps P."/>
            <person name="Zivanovic Y."/>
            <person name="Moreira D."/>
            <person name="Rodriguez-Valera F."/>
            <person name="Lopez-Garcia P."/>
        </authorList>
    </citation>
    <scope>NUCLEOTIDE SEQUENCE</scope>
</reference>